<evidence type="ECO:0000313" key="1">
    <source>
        <dbReference type="EMBL" id="KAK9320537.1"/>
    </source>
</evidence>
<accession>A0ACC3THA4</accession>
<protein>
    <submittedName>
        <fullName evidence="1">Uncharacterized protein</fullName>
    </submittedName>
</protein>
<dbReference type="Proteomes" id="UP001489719">
    <property type="component" value="Unassembled WGS sequence"/>
</dbReference>
<comment type="caution">
    <text evidence="1">The sequence shown here is derived from an EMBL/GenBank/DDBJ whole genome shotgun (WGS) entry which is preliminary data.</text>
</comment>
<keyword evidence="2" id="KW-1185">Reference proteome</keyword>
<dbReference type="EMBL" id="MU970125">
    <property type="protein sequence ID" value="KAK9320537.1"/>
    <property type="molecule type" value="Genomic_DNA"/>
</dbReference>
<name>A0ACC3THA4_9ASCO</name>
<gene>
    <name evidence="1" type="ORF">V1517DRAFT_329130</name>
</gene>
<sequence>MAALKSQTTITLYRGFHGTGAYVWSPYVTKLEAPRNHDRHGEQARLVEAHPMRQWHHVRSRDKHALLECAVVRSASLVNTGREGSDTGTLVGKHQRPQKSPRR</sequence>
<reference evidence="2" key="1">
    <citation type="journal article" date="2024" name="Front. Bioeng. Biotechnol.">
        <title>Genome-scale model development and genomic sequencing of the oleaginous clade Lipomyces.</title>
        <authorList>
            <person name="Czajka J.J."/>
            <person name="Han Y."/>
            <person name="Kim J."/>
            <person name="Mondo S.J."/>
            <person name="Hofstad B.A."/>
            <person name="Robles A."/>
            <person name="Haridas S."/>
            <person name="Riley R."/>
            <person name="LaButti K."/>
            <person name="Pangilinan J."/>
            <person name="Andreopoulos W."/>
            <person name="Lipzen A."/>
            <person name="Yan J."/>
            <person name="Wang M."/>
            <person name="Ng V."/>
            <person name="Grigoriev I.V."/>
            <person name="Spatafora J.W."/>
            <person name="Magnuson J.K."/>
            <person name="Baker S.E."/>
            <person name="Pomraning K.R."/>
        </authorList>
    </citation>
    <scope>NUCLEOTIDE SEQUENCE [LARGE SCALE GENOMIC DNA]</scope>
    <source>
        <strain evidence="2">CBS 10300</strain>
    </source>
</reference>
<organism evidence="1 2">
    <name type="scientific">Lipomyces orientalis</name>
    <dbReference type="NCBI Taxonomy" id="1233043"/>
    <lineage>
        <taxon>Eukaryota</taxon>
        <taxon>Fungi</taxon>
        <taxon>Dikarya</taxon>
        <taxon>Ascomycota</taxon>
        <taxon>Saccharomycotina</taxon>
        <taxon>Lipomycetes</taxon>
        <taxon>Lipomycetales</taxon>
        <taxon>Lipomycetaceae</taxon>
        <taxon>Lipomyces</taxon>
    </lineage>
</organism>
<proteinExistence type="predicted"/>
<evidence type="ECO:0000313" key="2">
    <source>
        <dbReference type="Proteomes" id="UP001489719"/>
    </source>
</evidence>